<dbReference type="InterPro" id="IPR004792">
    <property type="entry name" value="BaiN-like"/>
</dbReference>
<keyword evidence="2" id="KW-0285">Flavoprotein</keyword>
<sequence length="405" mass="44168">MDNSRREIAIIGGGPAGLRAAEVAARRGAAVTVFDAKPSVGRKFLVAGRSGLNLTNSADFETFLAQYSGRDFPVERWREYLKDFDNYHLSDWAAELGVDTFAASSGKVFPFSKKAAPLLRRWVLRLRELGVVFRMKHQWTGLAKQSDGRIQIDCLQGDQPVQARFDAVVLAMGGASWPQTGSTGSWVSILEAQGVEVVPFAAANCGWECDWSPETRAQIEGKPLQNLKLSANGRTLTGELVATRYGFEGTPLYTLGRELRRMASPVIEIDFKPTFTEARLIAKMESARRNFYKEAGLRWKLNETACAILRQYYGEFHDAASLAQAAKCCRIPLTQARPIAEAISTAGGVAWSELDAQLMLKQLPGVYCAGEMIDWEAPTGGFLIQGCFVTGNVAGQSAAAGPVMA</sequence>
<dbReference type="InterPro" id="IPR057661">
    <property type="entry name" value="RsdA/BaiN/AoA(So)_Rossmann"/>
</dbReference>
<dbReference type="PRINTS" id="PR00411">
    <property type="entry name" value="PNDRDTASEI"/>
</dbReference>
<dbReference type="InterPro" id="IPR022460">
    <property type="entry name" value="Flavoprotein_PP4765"/>
</dbReference>
<proteinExistence type="predicted"/>
<keyword evidence="3" id="KW-0274">FAD</keyword>
<dbReference type="SUPFAM" id="SSF51905">
    <property type="entry name" value="FAD/NAD(P)-binding domain"/>
    <property type="match status" value="1"/>
</dbReference>
<organism evidence="6 7">
    <name type="scientific">Thalassobacterium maritimum</name>
    <dbReference type="NCBI Taxonomy" id="3041265"/>
    <lineage>
        <taxon>Bacteria</taxon>
        <taxon>Pseudomonadati</taxon>
        <taxon>Verrucomicrobiota</taxon>
        <taxon>Opitutia</taxon>
        <taxon>Puniceicoccales</taxon>
        <taxon>Coraliomargaritaceae</taxon>
        <taxon>Thalassobacterium</taxon>
    </lineage>
</organism>
<evidence type="ECO:0000256" key="1">
    <source>
        <dbReference type="ARBA" id="ARBA00001974"/>
    </source>
</evidence>
<evidence type="ECO:0000256" key="2">
    <source>
        <dbReference type="ARBA" id="ARBA00022630"/>
    </source>
</evidence>
<dbReference type="PANTHER" id="PTHR42887:SF1">
    <property type="entry name" value="BLR3961 PROTEIN"/>
    <property type="match status" value="1"/>
</dbReference>
<dbReference type="EMBL" id="JARXHW010000006">
    <property type="protein sequence ID" value="MDQ8206754.1"/>
    <property type="molecule type" value="Genomic_DNA"/>
</dbReference>
<keyword evidence="7" id="KW-1185">Reference proteome</keyword>
<evidence type="ECO:0000313" key="7">
    <source>
        <dbReference type="Proteomes" id="UP001225316"/>
    </source>
</evidence>
<reference evidence="6 7" key="1">
    <citation type="submission" date="2023-04" db="EMBL/GenBank/DDBJ databases">
        <title>A novel bacteria isolated from coastal sediment.</title>
        <authorList>
            <person name="Liu X.-J."/>
            <person name="Du Z.-J."/>
        </authorList>
    </citation>
    <scope>NUCLEOTIDE SEQUENCE [LARGE SCALE GENOMIC DNA]</scope>
    <source>
        <strain evidence="6 7">SDUM461003</strain>
    </source>
</reference>
<comment type="cofactor">
    <cofactor evidence="1">
        <name>FAD</name>
        <dbReference type="ChEBI" id="CHEBI:57692"/>
    </cofactor>
</comment>
<evidence type="ECO:0000259" key="5">
    <source>
        <dbReference type="Pfam" id="PF22780"/>
    </source>
</evidence>
<feature type="domain" description="RsdA/BaiN/AoA(So)-like insert" evidence="5">
    <location>
        <begin position="202"/>
        <end position="294"/>
    </location>
</feature>
<dbReference type="Proteomes" id="UP001225316">
    <property type="component" value="Unassembled WGS sequence"/>
</dbReference>
<dbReference type="Gene3D" id="1.10.8.260">
    <property type="entry name" value="HI0933 insert domain-like"/>
    <property type="match status" value="1"/>
</dbReference>
<dbReference type="Pfam" id="PF22780">
    <property type="entry name" value="HI0933_like_1st"/>
    <property type="match status" value="1"/>
</dbReference>
<dbReference type="Pfam" id="PF03486">
    <property type="entry name" value="HI0933_like"/>
    <property type="match status" value="1"/>
</dbReference>
<dbReference type="SUPFAM" id="SSF160996">
    <property type="entry name" value="HI0933 insert domain-like"/>
    <property type="match status" value="1"/>
</dbReference>
<dbReference type="Gene3D" id="3.50.50.60">
    <property type="entry name" value="FAD/NAD(P)-binding domain"/>
    <property type="match status" value="1"/>
</dbReference>
<name>A0ABU1AU38_9BACT</name>
<dbReference type="InterPro" id="IPR023166">
    <property type="entry name" value="BaiN-like_dom_sf"/>
</dbReference>
<feature type="domain" description="RsdA/BaiN/AoA(So)-like Rossmann fold-like" evidence="4">
    <location>
        <begin position="7"/>
        <end position="396"/>
    </location>
</feature>
<dbReference type="PRINTS" id="PR00368">
    <property type="entry name" value="FADPNR"/>
</dbReference>
<dbReference type="InterPro" id="IPR036188">
    <property type="entry name" value="FAD/NAD-bd_sf"/>
</dbReference>
<dbReference type="RefSeq" id="WP_308948868.1">
    <property type="nucleotide sequence ID" value="NZ_JARXHW010000006.1"/>
</dbReference>
<dbReference type="NCBIfam" id="TIGR00275">
    <property type="entry name" value="aminoacetone oxidase family FAD-binding enzyme"/>
    <property type="match status" value="1"/>
</dbReference>
<dbReference type="InterPro" id="IPR055178">
    <property type="entry name" value="RsdA/BaiN/AoA(So)-like_dom"/>
</dbReference>
<gene>
    <name evidence="6" type="ORF">QEH52_04485</name>
</gene>
<comment type="caution">
    <text evidence="6">The sequence shown here is derived from an EMBL/GenBank/DDBJ whole genome shotgun (WGS) entry which is preliminary data.</text>
</comment>
<accession>A0ABU1AU38</accession>
<protein>
    <submittedName>
        <fullName evidence="6">TIGR03862 family flavoprotein</fullName>
    </submittedName>
</protein>
<dbReference type="NCBIfam" id="TIGR03862">
    <property type="entry name" value="flavo_PP4765"/>
    <property type="match status" value="1"/>
</dbReference>
<evidence type="ECO:0000313" key="6">
    <source>
        <dbReference type="EMBL" id="MDQ8206754.1"/>
    </source>
</evidence>
<evidence type="ECO:0000256" key="3">
    <source>
        <dbReference type="ARBA" id="ARBA00022827"/>
    </source>
</evidence>
<evidence type="ECO:0000259" key="4">
    <source>
        <dbReference type="Pfam" id="PF03486"/>
    </source>
</evidence>
<dbReference type="Gene3D" id="2.40.30.10">
    <property type="entry name" value="Translation factors"/>
    <property type="match status" value="1"/>
</dbReference>
<dbReference type="PANTHER" id="PTHR42887">
    <property type="entry name" value="OS12G0638800 PROTEIN"/>
    <property type="match status" value="1"/>
</dbReference>